<name>A0A1H7A133_9MICO</name>
<evidence type="ECO:0000313" key="1">
    <source>
        <dbReference type="EMBL" id="SEJ55550.1"/>
    </source>
</evidence>
<dbReference type="STRING" id="1043493.SAMN05421637_2174"/>
<dbReference type="OrthoDB" id="5244255at2"/>
<dbReference type="eggNOG" id="COG0745">
    <property type="taxonomic scope" value="Bacteria"/>
</dbReference>
<organism evidence="1 2">
    <name type="scientific">Demequina mangrovi</name>
    <dbReference type="NCBI Taxonomy" id="1043493"/>
    <lineage>
        <taxon>Bacteria</taxon>
        <taxon>Bacillati</taxon>
        <taxon>Actinomycetota</taxon>
        <taxon>Actinomycetes</taxon>
        <taxon>Micrococcales</taxon>
        <taxon>Demequinaceae</taxon>
        <taxon>Demequina</taxon>
    </lineage>
</organism>
<gene>
    <name evidence="1" type="ORF">SAMN05421637_2174</name>
</gene>
<sequence>MSATALRPTPVPSAFEVRELFAGMLGREVEWDGNAKRVDPLDGATVAMYVDDLGNLAAVALMDIALTARAGSAIALMPQVGAESAVKDGLVTPAMFDNSAEILNVAASMFNKPDTPHLRLLETFAPRETLPADVNDLCLLQGSRIDGGLEIQGYGSGRISVVVAY</sequence>
<protein>
    <submittedName>
        <fullName evidence="1">Uncharacterized protein</fullName>
    </submittedName>
</protein>
<dbReference type="RefSeq" id="WP_042216887.1">
    <property type="nucleotide sequence ID" value="NZ_BBLU01000023.1"/>
</dbReference>
<reference evidence="2" key="1">
    <citation type="submission" date="2016-10" db="EMBL/GenBank/DDBJ databases">
        <authorList>
            <person name="Varghese N."/>
        </authorList>
    </citation>
    <scope>NUCLEOTIDE SEQUENCE [LARGE SCALE GENOMIC DNA]</scope>
    <source>
        <strain evidence="2">DSM 24868</strain>
    </source>
</reference>
<accession>A0A1H7A133</accession>
<dbReference type="AlphaFoldDB" id="A0A1H7A133"/>
<dbReference type="EMBL" id="FNZI01000005">
    <property type="protein sequence ID" value="SEJ55550.1"/>
    <property type="molecule type" value="Genomic_DNA"/>
</dbReference>
<keyword evidence="2" id="KW-1185">Reference proteome</keyword>
<evidence type="ECO:0000313" key="2">
    <source>
        <dbReference type="Proteomes" id="UP000183315"/>
    </source>
</evidence>
<proteinExistence type="predicted"/>
<dbReference type="Proteomes" id="UP000183315">
    <property type="component" value="Unassembled WGS sequence"/>
</dbReference>